<feature type="region of interest" description="Disordered" evidence="2">
    <location>
        <begin position="307"/>
        <end position="348"/>
    </location>
</feature>
<protein>
    <recommendedName>
        <fullName evidence="5">Activating molecule in BECN1-regulated autophagy protein 1</fullName>
    </recommendedName>
</protein>
<dbReference type="GO" id="GO:1990756">
    <property type="term" value="F:ubiquitin-like ligase-substrate adaptor activity"/>
    <property type="evidence" value="ECO:0007669"/>
    <property type="project" value="TreeGrafter"/>
</dbReference>
<feature type="compositionally biased region" description="Low complexity" evidence="2">
    <location>
        <begin position="364"/>
        <end position="385"/>
    </location>
</feature>
<dbReference type="Pfam" id="PF00400">
    <property type="entry name" value="WD40"/>
    <property type="match status" value="1"/>
</dbReference>
<name>A0A8S1CWA1_9INSE</name>
<dbReference type="GO" id="GO:0000045">
    <property type="term" value="P:autophagosome assembly"/>
    <property type="evidence" value="ECO:0007669"/>
    <property type="project" value="TreeGrafter"/>
</dbReference>
<gene>
    <name evidence="3" type="ORF">CLODIP_2_CD10170</name>
</gene>
<feature type="compositionally biased region" description="Low complexity" evidence="2">
    <location>
        <begin position="411"/>
        <end position="421"/>
    </location>
</feature>
<dbReference type="InterPro" id="IPR011047">
    <property type="entry name" value="Quinoprotein_ADH-like_sf"/>
</dbReference>
<evidence type="ECO:0000313" key="3">
    <source>
        <dbReference type="EMBL" id="CAB3372402.1"/>
    </source>
</evidence>
<evidence type="ECO:0000256" key="1">
    <source>
        <dbReference type="PROSITE-ProRule" id="PRU00221"/>
    </source>
</evidence>
<dbReference type="OrthoDB" id="6363363at2759"/>
<keyword evidence="1" id="KW-0853">WD repeat</keyword>
<dbReference type="EMBL" id="CADEPI010000072">
    <property type="protein sequence ID" value="CAB3372402.1"/>
    <property type="molecule type" value="Genomic_DNA"/>
</dbReference>
<feature type="repeat" description="WD" evidence="1">
    <location>
        <begin position="160"/>
        <end position="193"/>
    </location>
</feature>
<dbReference type="SUPFAM" id="SSF50998">
    <property type="entry name" value="Quinoprotein alcohol dehydrogenase-like"/>
    <property type="match status" value="1"/>
</dbReference>
<evidence type="ECO:0000313" key="4">
    <source>
        <dbReference type="Proteomes" id="UP000494165"/>
    </source>
</evidence>
<evidence type="ECO:0008006" key="5">
    <source>
        <dbReference type="Google" id="ProtNLM"/>
    </source>
</evidence>
<reference evidence="3 4" key="1">
    <citation type="submission" date="2020-04" db="EMBL/GenBank/DDBJ databases">
        <authorList>
            <person name="Alioto T."/>
            <person name="Alioto T."/>
            <person name="Gomez Garrido J."/>
        </authorList>
    </citation>
    <scope>NUCLEOTIDE SEQUENCE [LARGE SCALE GENOMIC DNA]</scope>
</reference>
<dbReference type="PANTHER" id="PTHR22874:SF1">
    <property type="entry name" value="ACTIVATING MOLECULE IN BECN1-REGULATED AUTOPHAGY PROTEIN 1"/>
    <property type="match status" value="1"/>
</dbReference>
<proteinExistence type="predicted"/>
<keyword evidence="4" id="KW-1185">Reference proteome</keyword>
<accession>A0A8S1CWA1</accession>
<dbReference type="SMART" id="SM00320">
    <property type="entry name" value="WD40"/>
    <property type="match status" value="4"/>
</dbReference>
<dbReference type="PANTHER" id="PTHR22874">
    <property type="entry name" value="ACTIVATING MOLECULE IN BECN1-REGULATED AUTOPHAGY PROTEIN 1"/>
    <property type="match status" value="1"/>
</dbReference>
<dbReference type="InterPro" id="IPR001680">
    <property type="entry name" value="WD40_rpt"/>
</dbReference>
<dbReference type="GO" id="GO:0080008">
    <property type="term" value="C:Cul4-RING E3 ubiquitin ligase complex"/>
    <property type="evidence" value="ECO:0007669"/>
    <property type="project" value="TreeGrafter"/>
</dbReference>
<dbReference type="PROSITE" id="PS50082">
    <property type="entry name" value="WD_REPEATS_2"/>
    <property type="match status" value="1"/>
</dbReference>
<dbReference type="AlphaFoldDB" id="A0A8S1CWA1"/>
<dbReference type="GO" id="GO:0000423">
    <property type="term" value="P:mitophagy"/>
    <property type="evidence" value="ECO:0007669"/>
    <property type="project" value="TreeGrafter"/>
</dbReference>
<organism evidence="3 4">
    <name type="scientific">Cloeon dipterum</name>
    <dbReference type="NCBI Taxonomy" id="197152"/>
    <lineage>
        <taxon>Eukaryota</taxon>
        <taxon>Metazoa</taxon>
        <taxon>Ecdysozoa</taxon>
        <taxon>Arthropoda</taxon>
        <taxon>Hexapoda</taxon>
        <taxon>Insecta</taxon>
        <taxon>Pterygota</taxon>
        <taxon>Palaeoptera</taxon>
        <taxon>Ephemeroptera</taxon>
        <taxon>Pisciforma</taxon>
        <taxon>Baetidae</taxon>
        <taxon>Cloeon</taxon>
    </lineage>
</organism>
<feature type="compositionally biased region" description="Polar residues" evidence="2">
    <location>
        <begin position="307"/>
        <end position="341"/>
    </location>
</feature>
<dbReference type="InterPro" id="IPR015943">
    <property type="entry name" value="WD40/YVTN_repeat-like_dom_sf"/>
</dbReference>
<evidence type="ECO:0000256" key="2">
    <source>
        <dbReference type="SAM" id="MobiDB-lite"/>
    </source>
</evidence>
<comment type="caution">
    <text evidence="3">The sequence shown here is derived from an EMBL/GenBank/DDBJ whole genome shotgun (WGS) entry which is preliminary data.</text>
</comment>
<dbReference type="InterPro" id="IPR052596">
    <property type="entry name" value="AMBRA1_autophagy"/>
</dbReference>
<dbReference type="Proteomes" id="UP000494165">
    <property type="component" value="Unassembled WGS sequence"/>
</dbReference>
<sequence>MILFLNLLSSSWWMLIIFTAKSLVLRRAVSGLGRPTVAIKGEGRCFSMAENEGSPDERGETEKKDLSYARKCRQDLPSALLRRDSGYPDHGYGRRMQVAAEKALVGKEGEYADRQFEIPTPSKSTFLMVFSPNGKLVASTHGDHSIYVSNVASGKCIRQLKGHPRTPWCLAFHPANNNLLASGCLGGEVRVWDRDRLTWQFSDWIQGASEVWSSGGQTVIASLAFHPTSDSLLVIATHNELHFWDWNRKVPFMKICTNHDKERVRFVTFDATGHLLITGIANRLMYTSVIETNEPQNPIQCSVLQQRPSYEDNTASTSTLGSNLGPQQSEEPAAETQSEQQSRLEMEQRPAVMLRTLNDRLRSEASSSGSTSSSSSSPPASSSPSRYLYLRNATASAAASGAAGSEERGRSSLPPRRSSMSAQTRRRVPVSSSFLARNEASRTLSSQQNRRLFVREFANQLFSMFASYVHEMSSDSENDGLDPEPAPSASIAAARARVTAAIESPLTERYRRYRPLRVGRWNTNFVAQGNFAVHSPSEMATEGNRAPTIGERALSGYIFANIHVNHRIQCWTFSAQNFPPDITDSSKNIVVPKCKINNDSSVSISSCNQMLAAIIPEFQTHDVKINVYSMAKDTLGLLLFTHSLVRNVVSVSFSPSAQFLLVGFAANRLLAFRRDEYPMAQIFEVCHPEKSFKSGKTQGLEFRRSVMQKSDVTCTYKGINCMRWTPISGQGMMYGTNTGELRIMY</sequence>
<feature type="region of interest" description="Disordered" evidence="2">
    <location>
        <begin position="397"/>
        <end position="434"/>
    </location>
</feature>
<feature type="region of interest" description="Disordered" evidence="2">
    <location>
        <begin position="361"/>
        <end position="385"/>
    </location>
</feature>
<dbReference type="Gene3D" id="2.130.10.10">
    <property type="entry name" value="YVTN repeat-like/Quinoprotein amine dehydrogenase"/>
    <property type="match status" value="1"/>
</dbReference>